<evidence type="ECO:0000256" key="1">
    <source>
        <dbReference type="SAM" id="MobiDB-lite"/>
    </source>
</evidence>
<proteinExistence type="predicted"/>
<dbReference type="RefSeq" id="WP_413281612.1">
    <property type="nucleotide sequence ID" value="NZ_JBHFNT010000303.1"/>
</dbReference>
<reference evidence="2 3" key="1">
    <citation type="submission" date="2024-09" db="EMBL/GenBank/DDBJ databases">
        <title>Floridaenema gen nov. (Aerosakkonemataceae, Aerosakkonematales ord. nov., Cyanobacteria) from benthic tropical and subtropical fresh waters, with the description of four new species.</title>
        <authorList>
            <person name="Moretto J.A."/>
            <person name="Berthold D.E."/>
            <person name="Lefler F.W."/>
            <person name="Huang I.-S."/>
            <person name="Laughinghouse H. IV."/>
        </authorList>
    </citation>
    <scope>NUCLEOTIDE SEQUENCE [LARGE SCALE GENOMIC DNA]</scope>
    <source>
        <strain evidence="2 3">BLCC-F167</strain>
    </source>
</reference>
<sequence length="138" mass="15583">MSPIDKPSLMKNQEDSLLENAEKIENQNFSISFEKVVLIIGVQILAQSEDELERRVILSSGIKGEPPLLSSCTLTELLTGIPIQETLQRLEQKLPEIIETARNRKKIKQEVQSISNHITTSQSMSENSVERSTQISFF</sequence>
<feature type="region of interest" description="Disordered" evidence="1">
    <location>
        <begin position="118"/>
        <end position="138"/>
    </location>
</feature>
<protein>
    <submittedName>
        <fullName evidence="2">Uncharacterized protein</fullName>
    </submittedName>
</protein>
<name>A0ABV4WW37_9CYAN</name>
<gene>
    <name evidence="2" type="ORF">ACE1CA_33000</name>
</gene>
<dbReference type="EMBL" id="JBHFNT010000303">
    <property type="protein sequence ID" value="MFB2839335.1"/>
    <property type="molecule type" value="Genomic_DNA"/>
</dbReference>
<dbReference type="Proteomes" id="UP001576780">
    <property type="component" value="Unassembled WGS sequence"/>
</dbReference>
<accession>A0ABV4WW37</accession>
<comment type="caution">
    <text evidence="2">The sequence shown here is derived from an EMBL/GenBank/DDBJ whole genome shotgun (WGS) entry which is preliminary data.</text>
</comment>
<evidence type="ECO:0000313" key="2">
    <source>
        <dbReference type="EMBL" id="MFB2839335.1"/>
    </source>
</evidence>
<evidence type="ECO:0000313" key="3">
    <source>
        <dbReference type="Proteomes" id="UP001576780"/>
    </source>
</evidence>
<organism evidence="2 3">
    <name type="scientific">Floridaenema evergladense BLCC-F167</name>
    <dbReference type="NCBI Taxonomy" id="3153639"/>
    <lineage>
        <taxon>Bacteria</taxon>
        <taxon>Bacillati</taxon>
        <taxon>Cyanobacteriota</taxon>
        <taxon>Cyanophyceae</taxon>
        <taxon>Oscillatoriophycideae</taxon>
        <taxon>Aerosakkonematales</taxon>
        <taxon>Aerosakkonemataceae</taxon>
        <taxon>Floridanema</taxon>
        <taxon>Floridanema evergladense</taxon>
    </lineage>
</organism>
<keyword evidence="3" id="KW-1185">Reference proteome</keyword>